<dbReference type="AlphaFoldDB" id="A0A2J6PFH0"/>
<evidence type="ECO:0000313" key="4">
    <source>
        <dbReference type="Proteomes" id="UP000235672"/>
    </source>
</evidence>
<dbReference type="STRING" id="1745343.A0A2J6PFH0"/>
<name>A0A2J6PFH0_9HELO</name>
<proteinExistence type="predicted"/>
<accession>A0A2J6PFH0</accession>
<dbReference type="InterPro" id="IPR002018">
    <property type="entry name" value="CarbesteraseB"/>
</dbReference>
<dbReference type="GO" id="GO:0016787">
    <property type="term" value="F:hydrolase activity"/>
    <property type="evidence" value="ECO:0007669"/>
    <property type="project" value="UniProtKB-KW"/>
</dbReference>
<keyword evidence="4" id="KW-1185">Reference proteome</keyword>
<feature type="region of interest" description="Disordered" evidence="1">
    <location>
        <begin position="62"/>
        <end position="87"/>
    </location>
</feature>
<dbReference type="OrthoDB" id="3200163at2759"/>
<organism evidence="3 4">
    <name type="scientific">Hyaloscypha hepaticicola</name>
    <dbReference type="NCBI Taxonomy" id="2082293"/>
    <lineage>
        <taxon>Eukaryota</taxon>
        <taxon>Fungi</taxon>
        <taxon>Dikarya</taxon>
        <taxon>Ascomycota</taxon>
        <taxon>Pezizomycotina</taxon>
        <taxon>Leotiomycetes</taxon>
        <taxon>Helotiales</taxon>
        <taxon>Hyaloscyphaceae</taxon>
        <taxon>Hyaloscypha</taxon>
    </lineage>
</organism>
<dbReference type="InterPro" id="IPR029058">
    <property type="entry name" value="AB_hydrolase_fold"/>
</dbReference>
<evidence type="ECO:0000259" key="2">
    <source>
        <dbReference type="Pfam" id="PF00135"/>
    </source>
</evidence>
<dbReference type="EMBL" id="KZ613543">
    <property type="protein sequence ID" value="PMD12729.1"/>
    <property type="molecule type" value="Genomic_DNA"/>
</dbReference>
<gene>
    <name evidence="3" type="ORF">NA56DRAFT_586706</name>
</gene>
<feature type="region of interest" description="Disordered" evidence="1">
    <location>
        <begin position="503"/>
        <end position="522"/>
    </location>
</feature>
<dbReference type="Pfam" id="PF00135">
    <property type="entry name" value="COesterase"/>
    <property type="match status" value="1"/>
</dbReference>
<protein>
    <submittedName>
        <fullName evidence="3">Alpha/beta-hydrolase</fullName>
    </submittedName>
</protein>
<reference evidence="3 4" key="1">
    <citation type="submission" date="2016-05" db="EMBL/GenBank/DDBJ databases">
        <title>A degradative enzymes factory behind the ericoid mycorrhizal symbiosis.</title>
        <authorList>
            <consortium name="DOE Joint Genome Institute"/>
            <person name="Martino E."/>
            <person name="Morin E."/>
            <person name="Grelet G."/>
            <person name="Kuo A."/>
            <person name="Kohler A."/>
            <person name="Daghino S."/>
            <person name="Barry K."/>
            <person name="Choi C."/>
            <person name="Cichocki N."/>
            <person name="Clum A."/>
            <person name="Copeland A."/>
            <person name="Hainaut M."/>
            <person name="Haridas S."/>
            <person name="Labutti K."/>
            <person name="Lindquist E."/>
            <person name="Lipzen A."/>
            <person name="Khouja H.-R."/>
            <person name="Murat C."/>
            <person name="Ohm R."/>
            <person name="Olson A."/>
            <person name="Spatafora J."/>
            <person name="Veneault-Fourrey C."/>
            <person name="Henrissat B."/>
            <person name="Grigoriev I."/>
            <person name="Martin F."/>
            <person name="Perotto S."/>
        </authorList>
    </citation>
    <scope>NUCLEOTIDE SEQUENCE [LARGE SCALE GENOMIC DNA]</scope>
    <source>
        <strain evidence="3 4">UAMH 7357</strain>
    </source>
</reference>
<dbReference type="PANTHER" id="PTHR43142">
    <property type="entry name" value="CARBOXYLIC ESTER HYDROLASE"/>
    <property type="match status" value="1"/>
</dbReference>
<sequence length="522" mass="58147">MSTSQSQTFIHPLLGALTGLTSPSTLYTVHFRSIPFALIPARFRQSTLFNHIPSSHNRDFTKYGTACPSPPQTDQTEASGGPIPGEEAKKFDEESCLNLAISAPRDSLGDVERGLPVMVYVHGGGFTVGSAHVSALHDTTRLVELSIKASHPVIIVSIHYHLHWLGFLACQDLLDEANSLNEPAANFGLHDQHTAFLWIRRFVSGFGGNSNQITAFGESAGSGSIAFHMCSDVPLFNRAILISGLPATVPPLDLKYKEAEYFSLLKYCAIDQNDPARLEKLRKIPVEKLVDAIQGVGVFLHHTYRDEKFWPKGFPTYFTEDELIAGCEWVNEGWLLAPGLKQVTLDKFIVSTHATLSPSNASKLLLAYGIQEGMEANLFWNKLSYLTGDIMFSEPIHKLTGSFASLSSKKVYHYTQTLRNPFQGSLLHQIPGHHFIEALFLFQTLREKYPSQRLKDISEEYGKRWISFAAGEEPWEEYRLHGGVGDGKIMVINGRTGFEVRSRNDDEVESKISEEGERRYAG</sequence>
<feature type="domain" description="Carboxylesterase type B" evidence="2">
    <location>
        <begin position="15"/>
        <end position="475"/>
    </location>
</feature>
<dbReference type="SUPFAM" id="SSF53474">
    <property type="entry name" value="alpha/beta-Hydrolases"/>
    <property type="match status" value="1"/>
</dbReference>
<evidence type="ECO:0000256" key="1">
    <source>
        <dbReference type="SAM" id="MobiDB-lite"/>
    </source>
</evidence>
<dbReference type="Gene3D" id="3.40.50.1820">
    <property type="entry name" value="alpha/beta hydrolase"/>
    <property type="match status" value="1"/>
</dbReference>
<keyword evidence="3" id="KW-0378">Hydrolase</keyword>
<dbReference type="PANTHER" id="PTHR43142:SF5">
    <property type="entry name" value="CARBOXYLIC ESTER HYDROLASE"/>
    <property type="match status" value="1"/>
</dbReference>
<dbReference type="Proteomes" id="UP000235672">
    <property type="component" value="Unassembled WGS sequence"/>
</dbReference>
<evidence type="ECO:0000313" key="3">
    <source>
        <dbReference type="EMBL" id="PMD12729.1"/>
    </source>
</evidence>